<protein>
    <submittedName>
        <fullName evidence="2">Class A beta-lactamase-related serine hydrolase</fullName>
    </submittedName>
</protein>
<comment type="caution">
    <text evidence="2">The sequence shown here is derived from an EMBL/GenBank/DDBJ whole genome shotgun (WGS) entry which is preliminary data.</text>
</comment>
<name>A0A3P3DFV2_9RHOB</name>
<dbReference type="PANTHER" id="PTHR43319:SF3">
    <property type="entry name" value="BETA-LACTAMASE-RELATED DOMAIN-CONTAINING PROTEIN"/>
    <property type="match status" value="1"/>
</dbReference>
<dbReference type="OrthoDB" id="5705574at2"/>
<dbReference type="GO" id="GO:0016787">
    <property type="term" value="F:hydrolase activity"/>
    <property type="evidence" value="ECO:0007669"/>
    <property type="project" value="UniProtKB-KW"/>
</dbReference>
<dbReference type="AlphaFoldDB" id="A0A3P3DFV2"/>
<dbReference type="SUPFAM" id="SSF56601">
    <property type="entry name" value="beta-lactamase/transpeptidase-like"/>
    <property type="match status" value="1"/>
</dbReference>
<evidence type="ECO:0000313" key="3">
    <source>
        <dbReference type="Proteomes" id="UP000282125"/>
    </source>
</evidence>
<feature type="domain" description="Beta-lactamase-related" evidence="1">
    <location>
        <begin position="22"/>
        <end position="383"/>
    </location>
</feature>
<proteinExistence type="predicted"/>
<evidence type="ECO:0000313" key="2">
    <source>
        <dbReference type="EMBL" id="RRH72402.1"/>
    </source>
</evidence>
<reference evidence="2 3" key="1">
    <citation type="submission" date="2018-11" db="EMBL/GenBank/DDBJ databases">
        <title>Gemmobacter sp. nov., YIM 102744-1 draft genome.</title>
        <authorList>
            <person name="Li G."/>
            <person name="Jiang Y."/>
        </authorList>
    </citation>
    <scope>NUCLEOTIDE SEQUENCE [LARGE SCALE GENOMIC DNA]</scope>
    <source>
        <strain evidence="2 3">YIM 102744-1</strain>
    </source>
</reference>
<dbReference type="PANTHER" id="PTHR43319">
    <property type="entry name" value="BETA-LACTAMASE-RELATED"/>
    <property type="match status" value="1"/>
</dbReference>
<dbReference type="InterPro" id="IPR052907">
    <property type="entry name" value="Beta-lactamase/esterase"/>
</dbReference>
<dbReference type="InterPro" id="IPR012338">
    <property type="entry name" value="Beta-lactam/transpept-like"/>
</dbReference>
<accession>A0A3P3DFV2</accession>
<dbReference type="RefSeq" id="WP_124965868.1">
    <property type="nucleotide sequence ID" value="NZ_RRAZ01000024.1"/>
</dbReference>
<sequence length="402" mass="42875">MTSAVSIRGSCAPEFARLGAEFERNFTHRGELGAALCLWHEGRKVVDLWGGLTAPEGDPWQEETLHLVFSCTKVASALCLHLLVEEGRIDPDAPLSAVWPELRAGQLGGTLRMLFDHSLGLPALRAPLPGDAMLRPDLMEERLAAEEPWWVPGTGQGYHALTFGFLAGGLVRRLTGESLGTFFARRIAKPLGIEFYIGLPEALEPRVAPIEAHRSRRDAPETAFLRAAKTPGSATHAFVFNSGDWAARGVNSREGHAAEIGAAGGISNARGLAGLFEALTEGGHRLGLSRDRIAAFSTATSACHCDQVLRVPARFGAGFMLGMDNRAPTRGGEGLIFGRSAFGHIGMGGSLGFSDPGAGLSFGYAMNRQGPGLFLNERGQALVDAAYLSLGYQNSAPGFWQR</sequence>
<dbReference type="Pfam" id="PF00144">
    <property type="entry name" value="Beta-lactamase"/>
    <property type="match status" value="1"/>
</dbReference>
<keyword evidence="2" id="KW-0378">Hydrolase</keyword>
<dbReference type="InterPro" id="IPR001466">
    <property type="entry name" value="Beta-lactam-related"/>
</dbReference>
<evidence type="ECO:0000259" key="1">
    <source>
        <dbReference type="Pfam" id="PF00144"/>
    </source>
</evidence>
<dbReference type="Proteomes" id="UP000282125">
    <property type="component" value="Unassembled WGS sequence"/>
</dbReference>
<gene>
    <name evidence="2" type="ORF">EG244_14930</name>
</gene>
<organism evidence="2 3">
    <name type="scientific">Falsigemmobacter faecalis</name>
    <dbReference type="NCBI Taxonomy" id="2488730"/>
    <lineage>
        <taxon>Bacteria</taxon>
        <taxon>Pseudomonadati</taxon>
        <taxon>Pseudomonadota</taxon>
        <taxon>Alphaproteobacteria</taxon>
        <taxon>Rhodobacterales</taxon>
        <taxon>Paracoccaceae</taxon>
        <taxon>Falsigemmobacter</taxon>
    </lineage>
</organism>
<dbReference type="EMBL" id="RRAZ01000024">
    <property type="protein sequence ID" value="RRH72402.1"/>
    <property type="molecule type" value="Genomic_DNA"/>
</dbReference>
<keyword evidence="3" id="KW-1185">Reference proteome</keyword>
<dbReference type="Gene3D" id="3.40.710.10">
    <property type="entry name" value="DD-peptidase/beta-lactamase superfamily"/>
    <property type="match status" value="1"/>
</dbReference>